<dbReference type="GO" id="GO:0004479">
    <property type="term" value="F:methionyl-tRNA formyltransferase activity"/>
    <property type="evidence" value="ECO:0007669"/>
    <property type="project" value="UniProtKB-EC"/>
</dbReference>
<feature type="domain" description="Formyl transferase N-terminal" evidence="6">
    <location>
        <begin position="54"/>
        <end position="228"/>
    </location>
</feature>
<keyword evidence="5" id="KW-0648">Protein biosynthesis</keyword>
<dbReference type="InterPro" id="IPR011034">
    <property type="entry name" value="Formyl_transferase-like_C_sf"/>
</dbReference>
<dbReference type="Gene3D" id="3.40.50.170">
    <property type="entry name" value="Formyl transferase, N-terminal domain"/>
    <property type="match status" value="1"/>
</dbReference>
<evidence type="ECO:0000313" key="9">
    <source>
        <dbReference type="Proteomes" id="UP001153069"/>
    </source>
</evidence>
<dbReference type="EMBL" id="CAICTM010001540">
    <property type="protein sequence ID" value="CAB9524475.1"/>
    <property type="molecule type" value="Genomic_DNA"/>
</dbReference>
<dbReference type="InterPro" id="IPR044135">
    <property type="entry name" value="Met-tRNA-FMT_C"/>
</dbReference>
<dbReference type="InterPro" id="IPR002376">
    <property type="entry name" value="Formyl_transf_N"/>
</dbReference>
<dbReference type="Pfam" id="PF00551">
    <property type="entry name" value="Formyl_trans_N"/>
    <property type="match status" value="1"/>
</dbReference>
<organism evidence="8 9">
    <name type="scientific">Seminavis robusta</name>
    <dbReference type="NCBI Taxonomy" id="568900"/>
    <lineage>
        <taxon>Eukaryota</taxon>
        <taxon>Sar</taxon>
        <taxon>Stramenopiles</taxon>
        <taxon>Ochrophyta</taxon>
        <taxon>Bacillariophyta</taxon>
        <taxon>Bacillariophyceae</taxon>
        <taxon>Bacillariophycidae</taxon>
        <taxon>Naviculales</taxon>
        <taxon>Naviculaceae</taxon>
        <taxon>Seminavis</taxon>
    </lineage>
</organism>
<dbReference type="Pfam" id="PF02911">
    <property type="entry name" value="Formyl_trans_C"/>
    <property type="match status" value="1"/>
</dbReference>
<dbReference type="PANTHER" id="PTHR11138">
    <property type="entry name" value="METHIONYL-TRNA FORMYLTRANSFERASE"/>
    <property type="match status" value="1"/>
</dbReference>
<evidence type="ECO:0000256" key="1">
    <source>
        <dbReference type="ARBA" id="ARBA00010699"/>
    </source>
</evidence>
<protein>
    <recommendedName>
        <fullName evidence="3">Methionyl-tRNA formyltransferase, mitochondrial</fullName>
        <ecNumber evidence="2">2.1.2.9</ecNumber>
    </recommendedName>
</protein>
<keyword evidence="4" id="KW-0808">Transferase</keyword>
<evidence type="ECO:0000259" key="6">
    <source>
        <dbReference type="Pfam" id="PF00551"/>
    </source>
</evidence>
<dbReference type="CDD" id="cd08646">
    <property type="entry name" value="FMT_core_Met-tRNA-FMT_N"/>
    <property type="match status" value="1"/>
</dbReference>
<dbReference type="GO" id="GO:0005739">
    <property type="term" value="C:mitochondrion"/>
    <property type="evidence" value="ECO:0007669"/>
    <property type="project" value="TreeGrafter"/>
</dbReference>
<dbReference type="EC" id="2.1.2.9" evidence="2"/>
<dbReference type="InterPro" id="IPR036477">
    <property type="entry name" value="Formyl_transf_N_sf"/>
</dbReference>
<dbReference type="InterPro" id="IPR037022">
    <property type="entry name" value="Formyl_trans_C_sf"/>
</dbReference>
<dbReference type="HAMAP" id="MF_00182">
    <property type="entry name" value="Formyl_trans"/>
    <property type="match status" value="1"/>
</dbReference>
<dbReference type="InterPro" id="IPR041711">
    <property type="entry name" value="Met-tRNA-FMT_N"/>
</dbReference>
<dbReference type="Gene3D" id="3.10.25.10">
    <property type="entry name" value="Formyl transferase, C-terminal domain"/>
    <property type="match status" value="1"/>
</dbReference>
<evidence type="ECO:0000256" key="2">
    <source>
        <dbReference type="ARBA" id="ARBA00012261"/>
    </source>
</evidence>
<dbReference type="SUPFAM" id="SSF53328">
    <property type="entry name" value="Formyltransferase"/>
    <property type="match status" value="1"/>
</dbReference>
<evidence type="ECO:0000313" key="8">
    <source>
        <dbReference type="EMBL" id="CAB9524475.1"/>
    </source>
</evidence>
<comment type="caution">
    <text evidence="8">The sequence shown here is derived from an EMBL/GenBank/DDBJ whole genome shotgun (WGS) entry which is preliminary data.</text>
</comment>
<evidence type="ECO:0000256" key="5">
    <source>
        <dbReference type="ARBA" id="ARBA00022917"/>
    </source>
</evidence>
<sequence>MITAALAWSPRVTPRHNLPQQSLLLLRLTAQRWVPNAVSFRLYSSSSSDNNHKKRVVFLGTPEVAATTLRSIHEDSIKEGSCYDLVGVVTQPPKARGRKKDKLEPSPVALVAEELGIPAMWPVKANDKEFLDNLESEVKPDLCITAAYGQYLPKRFLATPTFGTANIHPSLLPRWRGASPVQRALEAGDQPLGVTVLFTVSKMDAGPIIAQKEEHVDENDTATNLLPHLFSIGTDCLLEAMPKLLSGEITMETAKEQDEDAVVNADMIASSEAELQVWEMSAKACHDRLRGFSMWPGVFIYVQVIGEDGESVGNPFKMKIHETRVIPEPQDPTNVIALGPTKKDGLRLVCGDGSVLEMLRVQPAGKKAMDAKSFVNGYPKKTIQWVKPEPASD</sequence>
<dbReference type="SUPFAM" id="SSF50486">
    <property type="entry name" value="FMT C-terminal domain-like"/>
    <property type="match status" value="1"/>
</dbReference>
<dbReference type="Proteomes" id="UP001153069">
    <property type="component" value="Unassembled WGS sequence"/>
</dbReference>
<gene>
    <name evidence="8" type="ORF">SEMRO_1542_G281050.1</name>
</gene>
<comment type="similarity">
    <text evidence="1">Belongs to the Fmt family.</text>
</comment>
<accession>A0A9N8EQA2</accession>
<feature type="domain" description="Formyl transferase C-terminal" evidence="7">
    <location>
        <begin position="278"/>
        <end position="378"/>
    </location>
</feature>
<dbReference type="InterPro" id="IPR005793">
    <property type="entry name" value="Formyl_trans_C"/>
</dbReference>
<reference evidence="8" key="1">
    <citation type="submission" date="2020-06" db="EMBL/GenBank/DDBJ databases">
        <authorList>
            <consortium name="Plant Systems Biology data submission"/>
        </authorList>
    </citation>
    <scope>NUCLEOTIDE SEQUENCE</scope>
    <source>
        <strain evidence="8">D6</strain>
    </source>
</reference>
<name>A0A9N8EQA2_9STRA</name>
<evidence type="ECO:0000256" key="4">
    <source>
        <dbReference type="ARBA" id="ARBA00022679"/>
    </source>
</evidence>
<evidence type="ECO:0000259" key="7">
    <source>
        <dbReference type="Pfam" id="PF02911"/>
    </source>
</evidence>
<dbReference type="CDD" id="cd08704">
    <property type="entry name" value="Met_tRNA_FMT_C"/>
    <property type="match status" value="1"/>
</dbReference>
<dbReference type="AlphaFoldDB" id="A0A9N8EQA2"/>
<dbReference type="NCBIfam" id="TIGR00460">
    <property type="entry name" value="fmt"/>
    <property type="match status" value="1"/>
</dbReference>
<dbReference type="OrthoDB" id="10268103at2759"/>
<dbReference type="PANTHER" id="PTHR11138:SF5">
    <property type="entry name" value="METHIONYL-TRNA FORMYLTRANSFERASE, MITOCHONDRIAL"/>
    <property type="match status" value="1"/>
</dbReference>
<keyword evidence="9" id="KW-1185">Reference proteome</keyword>
<dbReference type="InterPro" id="IPR005794">
    <property type="entry name" value="Fmt"/>
</dbReference>
<proteinExistence type="inferred from homology"/>
<evidence type="ECO:0000256" key="3">
    <source>
        <dbReference type="ARBA" id="ARBA00014185"/>
    </source>
</evidence>